<reference evidence="7 8" key="1">
    <citation type="submission" date="2017-06" db="EMBL/GenBank/DDBJ databases">
        <title>Investigating the central metabolism of Clostridium thermosuccinogenes.</title>
        <authorList>
            <person name="Koendjbiharie J.G."/>
            <person name="van Kranenburg R."/>
        </authorList>
    </citation>
    <scope>NUCLEOTIDE SEQUENCE [LARGE SCALE GENOMIC DNA]</scope>
    <source>
        <strain evidence="7 8">DSM 5806</strain>
    </source>
</reference>
<dbReference type="Pfam" id="PF00389">
    <property type="entry name" value="2-Hacid_dh"/>
    <property type="match status" value="1"/>
</dbReference>
<dbReference type="InterPro" id="IPR050857">
    <property type="entry name" value="D-2-hydroxyacid_DH"/>
</dbReference>
<dbReference type="GO" id="GO:0006564">
    <property type="term" value="P:L-serine biosynthetic process"/>
    <property type="evidence" value="ECO:0007669"/>
    <property type="project" value="UniProtKB-ARBA"/>
</dbReference>
<evidence type="ECO:0000256" key="2">
    <source>
        <dbReference type="ARBA" id="ARBA00023002"/>
    </source>
</evidence>
<name>A0A2K2FMS4_9CLOT</name>
<organism evidence="7 8">
    <name type="scientific">Clostridium thermosuccinogenes</name>
    <dbReference type="NCBI Taxonomy" id="84032"/>
    <lineage>
        <taxon>Bacteria</taxon>
        <taxon>Bacillati</taxon>
        <taxon>Bacillota</taxon>
        <taxon>Clostridia</taxon>
        <taxon>Eubacteriales</taxon>
        <taxon>Clostridiaceae</taxon>
        <taxon>Clostridium</taxon>
    </lineage>
</organism>
<dbReference type="FunFam" id="3.40.50.720:FF:000041">
    <property type="entry name" value="D-3-phosphoglycerate dehydrogenase"/>
    <property type="match status" value="1"/>
</dbReference>
<evidence type="ECO:0000256" key="4">
    <source>
        <dbReference type="RuleBase" id="RU003719"/>
    </source>
</evidence>
<dbReference type="Pfam" id="PF02826">
    <property type="entry name" value="2-Hacid_dh_C"/>
    <property type="match status" value="1"/>
</dbReference>
<gene>
    <name evidence="7" type="ORF">CDQ84_07005</name>
</gene>
<dbReference type="OrthoDB" id="9805416at2"/>
<dbReference type="SUPFAM" id="SSF52283">
    <property type="entry name" value="Formate/glycerate dehydrogenase catalytic domain-like"/>
    <property type="match status" value="1"/>
</dbReference>
<keyword evidence="8" id="KW-1185">Reference proteome</keyword>
<feature type="domain" description="D-isomer specific 2-hydroxyacid dehydrogenase catalytic" evidence="5">
    <location>
        <begin position="19"/>
        <end position="319"/>
    </location>
</feature>
<dbReference type="CDD" id="cd12167">
    <property type="entry name" value="2-Hacid_dh_8"/>
    <property type="match status" value="1"/>
</dbReference>
<dbReference type="KEGG" id="cthd:CDO33_15640"/>
<dbReference type="PANTHER" id="PTHR42789">
    <property type="entry name" value="D-ISOMER SPECIFIC 2-HYDROXYACID DEHYDROGENASE FAMILY PROTEIN (AFU_ORTHOLOGUE AFUA_6G10090)"/>
    <property type="match status" value="1"/>
</dbReference>
<dbReference type="InterPro" id="IPR036291">
    <property type="entry name" value="NAD(P)-bd_dom_sf"/>
</dbReference>
<dbReference type="PANTHER" id="PTHR42789:SF1">
    <property type="entry name" value="D-ISOMER SPECIFIC 2-HYDROXYACID DEHYDROGENASE FAMILY PROTEIN (AFU_ORTHOLOGUE AFUA_6G10090)"/>
    <property type="match status" value="1"/>
</dbReference>
<evidence type="ECO:0000313" key="7">
    <source>
        <dbReference type="EMBL" id="PNU00081.1"/>
    </source>
</evidence>
<dbReference type="InterPro" id="IPR006139">
    <property type="entry name" value="D-isomer_2_OHA_DH_cat_dom"/>
</dbReference>
<sequence>MLKGLYILDRLAFEKIYGPEEQSDISKMVDIYAAPQTRDSIKEHPEILKEADVIFSGWGAPVMDGEFLKYAPKLKAVFYGAGSIKYFTGDEFWDRGILVTSAYAANAIPVAEYALSQILFCLKRGWYYALSVKQQGRYIPHSTVPGAYGTTVGIISLGMVGRRVCELLKPFDVKVIAYDPYVRKETADELGVELCSLDEVFLRSDVVSLHTPWLKETEKMIKGKHFMMMKSGASFINTARGAVVHEEEMIEVLAKRQDLQAVLDVTWPEPPKVGSPLYTLPNVVLTPHIAGSMDGECRRMGRYMVDELKRYINGEPLKWSITKEKAAILA</sequence>
<dbReference type="AlphaFoldDB" id="A0A2K2FMS4"/>
<dbReference type="GO" id="GO:0047545">
    <property type="term" value="F:(S)-2-hydroxyglutarate dehydrogenase activity"/>
    <property type="evidence" value="ECO:0007669"/>
    <property type="project" value="UniProtKB-ARBA"/>
</dbReference>
<dbReference type="EMBL" id="NIOJ01000013">
    <property type="protein sequence ID" value="PNU00081.1"/>
    <property type="molecule type" value="Genomic_DNA"/>
</dbReference>
<dbReference type="GO" id="GO:0004617">
    <property type="term" value="F:phosphoglycerate dehydrogenase activity"/>
    <property type="evidence" value="ECO:0007669"/>
    <property type="project" value="UniProtKB-ARBA"/>
</dbReference>
<dbReference type="GO" id="GO:0051287">
    <property type="term" value="F:NAD binding"/>
    <property type="evidence" value="ECO:0007669"/>
    <property type="project" value="InterPro"/>
</dbReference>
<evidence type="ECO:0000256" key="3">
    <source>
        <dbReference type="ARBA" id="ARBA00023027"/>
    </source>
</evidence>
<proteinExistence type="inferred from homology"/>
<dbReference type="InterPro" id="IPR006140">
    <property type="entry name" value="D-isomer_DH_NAD-bd"/>
</dbReference>
<dbReference type="Proteomes" id="UP000236151">
    <property type="component" value="Unassembled WGS sequence"/>
</dbReference>
<evidence type="ECO:0000259" key="5">
    <source>
        <dbReference type="Pfam" id="PF00389"/>
    </source>
</evidence>
<dbReference type="Gene3D" id="3.40.50.720">
    <property type="entry name" value="NAD(P)-binding Rossmann-like Domain"/>
    <property type="match status" value="2"/>
</dbReference>
<evidence type="ECO:0000256" key="1">
    <source>
        <dbReference type="ARBA" id="ARBA00005854"/>
    </source>
</evidence>
<comment type="caution">
    <text evidence="7">The sequence shown here is derived from an EMBL/GenBank/DDBJ whole genome shotgun (WGS) entry which is preliminary data.</text>
</comment>
<keyword evidence="3" id="KW-0520">NAD</keyword>
<evidence type="ECO:0000313" key="8">
    <source>
        <dbReference type="Proteomes" id="UP000236151"/>
    </source>
</evidence>
<evidence type="ECO:0000259" key="6">
    <source>
        <dbReference type="Pfam" id="PF02826"/>
    </source>
</evidence>
<protein>
    <submittedName>
        <fullName evidence="7">Glycerate dehydrogenase</fullName>
    </submittedName>
</protein>
<dbReference type="SUPFAM" id="SSF51735">
    <property type="entry name" value="NAD(P)-binding Rossmann-fold domains"/>
    <property type="match status" value="1"/>
</dbReference>
<feature type="domain" description="D-isomer specific 2-hydroxyacid dehydrogenase NAD-binding" evidence="6">
    <location>
        <begin position="128"/>
        <end position="290"/>
    </location>
</feature>
<comment type="similarity">
    <text evidence="1 4">Belongs to the D-isomer specific 2-hydroxyacid dehydrogenase family.</text>
</comment>
<dbReference type="RefSeq" id="WP_103081017.1">
    <property type="nucleotide sequence ID" value="NZ_CP021850.1"/>
</dbReference>
<accession>A0A2K2FMS4</accession>
<keyword evidence="2 4" id="KW-0560">Oxidoreductase</keyword>